<name>A0AC61R8B7_9FIRM</name>
<dbReference type="Proteomes" id="UP000308836">
    <property type="component" value="Unassembled WGS sequence"/>
</dbReference>
<dbReference type="EMBL" id="SRYG01000008">
    <property type="protein sequence ID" value="TGY66253.1"/>
    <property type="molecule type" value="Genomic_DNA"/>
</dbReference>
<protein>
    <submittedName>
        <fullName evidence="1">Response regulator transcription factor</fullName>
    </submittedName>
</protein>
<comment type="caution">
    <text evidence="1">The sequence shown here is derived from an EMBL/GenBank/DDBJ whole genome shotgun (WGS) entry which is preliminary data.</text>
</comment>
<organism evidence="1 2">
    <name type="scientific">Dubosiella muris</name>
    <dbReference type="NCBI Taxonomy" id="3038133"/>
    <lineage>
        <taxon>Bacteria</taxon>
        <taxon>Bacillati</taxon>
        <taxon>Bacillota</taxon>
        <taxon>Erysipelotrichia</taxon>
        <taxon>Erysipelotrichales</taxon>
        <taxon>Erysipelotrichaceae</taxon>
        <taxon>Dubosiella</taxon>
    </lineage>
</organism>
<gene>
    <name evidence="1" type="ORF">E5336_05245</name>
</gene>
<sequence>MAYTIMVVDDEPEIVHVIQVLMEGEGYSIVPCHSAQEALGHLGEAVDLFILDVRMPKMDGYQLCRKIREQSQAPVLFLTARGQENDKVMGFSSGGDDYLVKPFSYAELRMRVMALLRRAHEYASVPKNELIHYHDLVIDEKRRSVHKGAERIELTDLEYEILVFLVRHKNQVLALSQIYEGVWHEEAYYGVQNTVMVHMRNLCRKIEDDPKNPQLVKTLWGRGYYCEE</sequence>
<accession>A0AC61R8B7</accession>
<keyword evidence="2" id="KW-1185">Reference proteome</keyword>
<evidence type="ECO:0000313" key="2">
    <source>
        <dbReference type="Proteomes" id="UP000308836"/>
    </source>
</evidence>
<proteinExistence type="predicted"/>
<reference evidence="1" key="1">
    <citation type="submission" date="2019-04" db="EMBL/GenBank/DDBJ databases">
        <title>Microbes associate with the intestines of laboratory mice.</title>
        <authorList>
            <person name="Navarre W."/>
            <person name="Wong E."/>
            <person name="Huang K."/>
            <person name="Tropini C."/>
            <person name="Ng K."/>
            <person name="Yu B."/>
        </authorList>
    </citation>
    <scope>NUCLEOTIDE SEQUENCE</scope>
    <source>
        <strain evidence="1">NM09_H32</strain>
    </source>
</reference>
<evidence type="ECO:0000313" key="1">
    <source>
        <dbReference type="EMBL" id="TGY66253.1"/>
    </source>
</evidence>